<dbReference type="EnsemblPlants" id="KQK06276">
    <property type="protein sequence ID" value="KQK06276"/>
    <property type="gene ID" value="BRADI_2g25455v3"/>
</dbReference>
<reference evidence="4" key="3">
    <citation type="submission" date="2018-08" db="UniProtKB">
        <authorList>
            <consortium name="EnsemblPlants"/>
        </authorList>
    </citation>
    <scope>IDENTIFICATION</scope>
    <source>
        <strain evidence="4">cv. Bd21</strain>
    </source>
</reference>
<feature type="chain" id="PRO_5036297560" description="Secreted protein" evidence="2">
    <location>
        <begin position="27"/>
        <end position="66"/>
    </location>
</feature>
<dbReference type="InParanoid" id="A0A0Q3J0T6"/>
<gene>
    <name evidence="3" type="ORF">BRADI_2g25455v3</name>
</gene>
<accession>A0A0Q3J0T6</accession>
<name>A0A0Q3J0T6_BRADI</name>
<keyword evidence="5" id="KW-1185">Reference proteome</keyword>
<evidence type="ECO:0000256" key="1">
    <source>
        <dbReference type="SAM" id="MobiDB-lite"/>
    </source>
</evidence>
<proteinExistence type="predicted"/>
<dbReference type="EMBL" id="CM000881">
    <property type="protein sequence ID" value="KQK06276.1"/>
    <property type="molecule type" value="Genomic_DNA"/>
</dbReference>
<dbReference type="AlphaFoldDB" id="A0A0Q3J0T6"/>
<sequence>MHCTHIWSCVCCNGLRLWWLLGCGGGGDWISLNDACSYVEQAQPCRGHGSEELSGKGEGCQWPPAN</sequence>
<feature type="region of interest" description="Disordered" evidence="1">
    <location>
        <begin position="46"/>
        <end position="66"/>
    </location>
</feature>
<dbReference type="Proteomes" id="UP000008810">
    <property type="component" value="Chromosome 2"/>
</dbReference>
<evidence type="ECO:0000313" key="5">
    <source>
        <dbReference type="Proteomes" id="UP000008810"/>
    </source>
</evidence>
<feature type="signal peptide" evidence="2">
    <location>
        <begin position="1"/>
        <end position="26"/>
    </location>
</feature>
<evidence type="ECO:0000313" key="4">
    <source>
        <dbReference type="EnsemblPlants" id="KQK06276"/>
    </source>
</evidence>
<protein>
    <recommendedName>
        <fullName evidence="6">Secreted protein</fullName>
    </recommendedName>
</protein>
<evidence type="ECO:0000313" key="3">
    <source>
        <dbReference type="EMBL" id="KQK06276.1"/>
    </source>
</evidence>
<dbReference type="Gramene" id="KQK06276">
    <property type="protein sequence ID" value="KQK06276"/>
    <property type="gene ID" value="BRADI_2g25455v3"/>
</dbReference>
<organism evidence="3">
    <name type="scientific">Brachypodium distachyon</name>
    <name type="common">Purple false brome</name>
    <name type="synonym">Trachynia distachya</name>
    <dbReference type="NCBI Taxonomy" id="15368"/>
    <lineage>
        <taxon>Eukaryota</taxon>
        <taxon>Viridiplantae</taxon>
        <taxon>Streptophyta</taxon>
        <taxon>Embryophyta</taxon>
        <taxon>Tracheophyta</taxon>
        <taxon>Spermatophyta</taxon>
        <taxon>Magnoliopsida</taxon>
        <taxon>Liliopsida</taxon>
        <taxon>Poales</taxon>
        <taxon>Poaceae</taxon>
        <taxon>BOP clade</taxon>
        <taxon>Pooideae</taxon>
        <taxon>Stipodae</taxon>
        <taxon>Brachypodieae</taxon>
        <taxon>Brachypodium</taxon>
    </lineage>
</organism>
<reference evidence="3" key="2">
    <citation type="submission" date="2017-06" db="EMBL/GenBank/DDBJ databases">
        <title>WGS assembly of Brachypodium distachyon.</title>
        <authorList>
            <consortium name="The International Brachypodium Initiative"/>
            <person name="Lucas S."/>
            <person name="Harmon-Smith M."/>
            <person name="Lail K."/>
            <person name="Tice H."/>
            <person name="Grimwood J."/>
            <person name="Bruce D."/>
            <person name="Barry K."/>
            <person name="Shu S."/>
            <person name="Lindquist E."/>
            <person name="Wang M."/>
            <person name="Pitluck S."/>
            <person name="Vogel J.P."/>
            <person name="Garvin D.F."/>
            <person name="Mockler T.C."/>
            <person name="Schmutz J."/>
            <person name="Rokhsar D."/>
            <person name="Bevan M.W."/>
        </authorList>
    </citation>
    <scope>NUCLEOTIDE SEQUENCE</scope>
    <source>
        <strain evidence="3">Bd21</strain>
    </source>
</reference>
<keyword evidence="2" id="KW-0732">Signal</keyword>
<evidence type="ECO:0000256" key="2">
    <source>
        <dbReference type="SAM" id="SignalP"/>
    </source>
</evidence>
<evidence type="ECO:0008006" key="6">
    <source>
        <dbReference type="Google" id="ProtNLM"/>
    </source>
</evidence>
<reference evidence="3 4" key="1">
    <citation type="journal article" date="2010" name="Nature">
        <title>Genome sequencing and analysis of the model grass Brachypodium distachyon.</title>
        <authorList>
            <consortium name="International Brachypodium Initiative"/>
        </authorList>
    </citation>
    <scope>NUCLEOTIDE SEQUENCE [LARGE SCALE GENOMIC DNA]</scope>
    <source>
        <strain evidence="3 4">Bd21</strain>
    </source>
</reference>